<dbReference type="Gene3D" id="3.10.180.10">
    <property type="entry name" value="2,3-Dihydroxybiphenyl 1,2-Dioxygenase, domain 1"/>
    <property type="match status" value="1"/>
</dbReference>
<dbReference type="InterPro" id="IPR029068">
    <property type="entry name" value="Glyas_Bleomycin-R_OHBP_Dase"/>
</dbReference>
<gene>
    <name evidence="3" type="ORF">ACIGW0_16745</name>
</gene>
<feature type="region of interest" description="Disordered" evidence="1">
    <location>
        <begin position="126"/>
        <end position="154"/>
    </location>
</feature>
<dbReference type="PANTHER" id="PTHR36437:SF2">
    <property type="entry name" value="GLYOXALASE_BLEOMYCIN RESISTANCE PROTEIN_DIOXYGENASE"/>
    <property type="match status" value="1"/>
</dbReference>
<feature type="domain" description="VOC" evidence="2">
    <location>
        <begin position="4"/>
        <end position="136"/>
    </location>
</feature>
<sequence>MNWTLEVVPVPVTDMDRSKEFYGEKCGFTVDLDDEVDPGVRIVQVTPPGSRCSIAMLSGMPPMPGTKQTPPGGLHGLQLCVTDIEAARKELVARGVEVSPVMHVGETGWEEGKGATWNSFMTFEDPDGNGWVVQEAPSELTERRGAGPGPQNPT</sequence>
<reference evidence="3 4" key="1">
    <citation type="submission" date="2024-10" db="EMBL/GenBank/DDBJ databases">
        <title>The Natural Products Discovery Center: Release of the First 8490 Sequenced Strains for Exploring Actinobacteria Biosynthetic Diversity.</title>
        <authorList>
            <person name="Kalkreuter E."/>
            <person name="Kautsar S.A."/>
            <person name="Yang D."/>
            <person name="Bader C.D."/>
            <person name="Teijaro C.N."/>
            <person name="Fluegel L."/>
            <person name="Davis C.M."/>
            <person name="Simpson J.R."/>
            <person name="Lauterbach L."/>
            <person name="Steele A.D."/>
            <person name="Gui C."/>
            <person name="Meng S."/>
            <person name="Li G."/>
            <person name="Viehrig K."/>
            <person name="Ye F."/>
            <person name="Su P."/>
            <person name="Kiefer A.F."/>
            <person name="Nichols A."/>
            <person name="Cepeda A.J."/>
            <person name="Yan W."/>
            <person name="Fan B."/>
            <person name="Jiang Y."/>
            <person name="Adhikari A."/>
            <person name="Zheng C.-J."/>
            <person name="Schuster L."/>
            <person name="Cowan T.M."/>
            <person name="Smanski M.J."/>
            <person name="Chevrette M.G."/>
            <person name="De Carvalho L.P.S."/>
            <person name="Shen B."/>
        </authorList>
    </citation>
    <scope>NUCLEOTIDE SEQUENCE [LARGE SCALE GENOMIC DNA]</scope>
    <source>
        <strain evidence="3 4">NPDC053346</strain>
    </source>
</reference>
<evidence type="ECO:0000259" key="2">
    <source>
        <dbReference type="PROSITE" id="PS51819"/>
    </source>
</evidence>
<dbReference type="InterPro" id="IPR004360">
    <property type="entry name" value="Glyas_Fos-R_dOase_dom"/>
</dbReference>
<proteinExistence type="predicted"/>
<dbReference type="PANTHER" id="PTHR36437">
    <property type="entry name" value="GLYOXALASE/BLEOMYCIN RESISTANCE PROTEIN/DIOXYGENASE"/>
    <property type="match status" value="1"/>
</dbReference>
<protein>
    <submittedName>
        <fullName evidence="3">VOC family protein</fullName>
    </submittedName>
</protein>
<evidence type="ECO:0000313" key="3">
    <source>
        <dbReference type="EMBL" id="MFI9121029.1"/>
    </source>
</evidence>
<dbReference type="Proteomes" id="UP001614391">
    <property type="component" value="Unassembled WGS sequence"/>
</dbReference>
<organism evidence="3 4">
    <name type="scientific">Streptomyces bikiniensis</name>
    <dbReference type="NCBI Taxonomy" id="1896"/>
    <lineage>
        <taxon>Bacteria</taxon>
        <taxon>Bacillati</taxon>
        <taxon>Actinomycetota</taxon>
        <taxon>Actinomycetes</taxon>
        <taxon>Kitasatosporales</taxon>
        <taxon>Streptomycetaceae</taxon>
        <taxon>Streptomyces</taxon>
    </lineage>
</organism>
<name>A0ABW8CTX2_STRBI</name>
<dbReference type="EMBL" id="JBITYT010000006">
    <property type="protein sequence ID" value="MFI9121029.1"/>
    <property type="molecule type" value="Genomic_DNA"/>
</dbReference>
<comment type="caution">
    <text evidence="3">The sequence shown here is derived from an EMBL/GenBank/DDBJ whole genome shotgun (WGS) entry which is preliminary data.</text>
</comment>
<dbReference type="Pfam" id="PF00903">
    <property type="entry name" value="Glyoxalase"/>
    <property type="match status" value="1"/>
</dbReference>
<dbReference type="PROSITE" id="PS51819">
    <property type="entry name" value="VOC"/>
    <property type="match status" value="1"/>
</dbReference>
<accession>A0ABW8CTX2</accession>
<dbReference type="InterPro" id="IPR037523">
    <property type="entry name" value="VOC_core"/>
</dbReference>
<evidence type="ECO:0000313" key="4">
    <source>
        <dbReference type="Proteomes" id="UP001614391"/>
    </source>
</evidence>
<evidence type="ECO:0000256" key="1">
    <source>
        <dbReference type="SAM" id="MobiDB-lite"/>
    </source>
</evidence>
<keyword evidence="4" id="KW-1185">Reference proteome</keyword>
<dbReference type="RefSeq" id="WP_399615420.1">
    <property type="nucleotide sequence ID" value="NZ_JBITYT010000006.1"/>
</dbReference>
<dbReference type="SUPFAM" id="SSF54593">
    <property type="entry name" value="Glyoxalase/Bleomycin resistance protein/Dihydroxybiphenyl dioxygenase"/>
    <property type="match status" value="1"/>
</dbReference>